<keyword evidence="10" id="KW-1185">Reference proteome</keyword>
<dbReference type="InterPro" id="IPR036250">
    <property type="entry name" value="AcylCo_DH-like_C"/>
</dbReference>
<evidence type="ECO:0000313" key="10">
    <source>
        <dbReference type="Proteomes" id="UP000198226"/>
    </source>
</evidence>
<dbReference type="InterPro" id="IPR009075">
    <property type="entry name" value="AcylCo_DH/oxidase_C"/>
</dbReference>
<dbReference type="GO" id="GO:0003995">
    <property type="term" value="F:acyl-CoA dehydrogenase activity"/>
    <property type="evidence" value="ECO:0007669"/>
    <property type="project" value="InterPro"/>
</dbReference>
<dbReference type="Pfam" id="PF02770">
    <property type="entry name" value="Acyl-CoA_dh_M"/>
    <property type="match status" value="1"/>
</dbReference>
<accession>A0A120FA59</accession>
<keyword evidence="4 5" id="KW-0274">FAD</keyword>
<dbReference type="GO" id="GO:0050660">
    <property type="term" value="F:flavin adenine dinucleotide binding"/>
    <property type="evidence" value="ECO:0007669"/>
    <property type="project" value="InterPro"/>
</dbReference>
<evidence type="ECO:0000256" key="3">
    <source>
        <dbReference type="ARBA" id="ARBA00022630"/>
    </source>
</evidence>
<dbReference type="Gene3D" id="1.10.540.10">
    <property type="entry name" value="Acyl-CoA dehydrogenase/oxidase, N-terminal domain"/>
    <property type="match status" value="1"/>
</dbReference>
<dbReference type="InterPro" id="IPR013786">
    <property type="entry name" value="AcylCoA_DH/ox_N"/>
</dbReference>
<dbReference type="InterPro" id="IPR046373">
    <property type="entry name" value="Acyl-CoA_Oxase/DH_mid-dom_sf"/>
</dbReference>
<keyword evidence="5" id="KW-0560">Oxidoreductase</keyword>
<sequence>MSVDVDGPQADVLRQSRELLDRVVTPNAGAWDRAQEMDEKVAGLLGAQGLLVPSLPEQAGGRGFDADRLGRFNEQAGRACGSVRNLIGVQGMVAHALHRWAKPPVRDRWVPRLAAGDVYGSFALTEPHSGSDARAAATVAERRGGAVVLNGEKSWISFAARAGVFLVFARLDGHVAAIVVERDTPGVHVTPQVDLLGLRASHLAAVRFDDCVVPAEHVVAQGPLAFDAVATAALDHGRFSTAWGSVGLAAACLDAALDRAVTRQQFGAPIGDHQLVARMVTRMVCAVDAARMQCEAATRARSSGDRDAVRRTLIAKYVASENAFAVASDAVQVHGAYGCSAQSSVERHLRDAKIQCVIEGTSQIQETQISQLTLTSWRAAQRRSEALGPSDNGR</sequence>
<dbReference type="PANTHER" id="PTHR43884:SF19">
    <property type="entry name" value="ACYL-COA DEHYDROGENASE FADE4-RELATED"/>
    <property type="match status" value="1"/>
</dbReference>
<organism evidence="9 10">
    <name type="scientific">Micromonospora rifamycinica</name>
    <dbReference type="NCBI Taxonomy" id="291594"/>
    <lineage>
        <taxon>Bacteria</taxon>
        <taxon>Bacillati</taxon>
        <taxon>Actinomycetota</taxon>
        <taxon>Actinomycetes</taxon>
        <taxon>Micromonosporales</taxon>
        <taxon>Micromonosporaceae</taxon>
        <taxon>Micromonospora</taxon>
    </lineage>
</organism>
<dbReference type="Gene3D" id="1.20.140.10">
    <property type="entry name" value="Butyryl-CoA Dehydrogenase, subunit A, domain 3"/>
    <property type="match status" value="1"/>
</dbReference>
<comment type="similarity">
    <text evidence="2 5">Belongs to the acyl-CoA dehydrogenase family.</text>
</comment>
<feature type="domain" description="Acyl-CoA oxidase/dehydrogenase middle" evidence="7">
    <location>
        <begin position="121"/>
        <end position="211"/>
    </location>
</feature>
<dbReference type="InterPro" id="IPR006089">
    <property type="entry name" value="Acyl-CoA_DH_CS"/>
</dbReference>
<evidence type="ECO:0000256" key="5">
    <source>
        <dbReference type="RuleBase" id="RU362125"/>
    </source>
</evidence>
<evidence type="ECO:0000256" key="2">
    <source>
        <dbReference type="ARBA" id="ARBA00009347"/>
    </source>
</evidence>
<feature type="domain" description="Acyl-CoA dehydrogenase/oxidase N-terminal" evidence="8">
    <location>
        <begin position="12"/>
        <end position="117"/>
    </location>
</feature>
<feature type="domain" description="Acyl-CoA dehydrogenase/oxidase C-terminal" evidence="6">
    <location>
        <begin position="229"/>
        <end position="371"/>
    </location>
</feature>
<dbReference type="AlphaFoldDB" id="A0A120FA59"/>
<evidence type="ECO:0000259" key="8">
    <source>
        <dbReference type="Pfam" id="PF02771"/>
    </source>
</evidence>
<keyword evidence="3 5" id="KW-0285">Flavoprotein</keyword>
<dbReference type="InterPro" id="IPR006091">
    <property type="entry name" value="Acyl-CoA_Oxase/DH_mid-dom"/>
</dbReference>
<comment type="cofactor">
    <cofactor evidence="1 5">
        <name>FAD</name>
        <dbReference type="ChEBI" id="CHEBI:57692"/>
    </cofactor>
</comment>
<dbReference type="Pfam" id="PF00441">
    <property type="entry name" value="Acyl-CoA_dh_1"/>
    <property type="match status" value="1"/>
</dbReference>
<evidence type="ECO:0000256" key="4">
    <source>
        <dbReference type="ARBA" id="ARBA00022827"/>
    </source>
</evidence>
<evidence type="ECO:0000313" key="9">
    <source>
        <dbReference type="EMBL" id="SCG74066.1"/>
    </source>
</evidence>
<dbReference type="InterPro" id="IPR037069">
    <property type="entry name" value="AcylCoA_DH/ox_N_sf"/>
</dbReference>
<proteinExistence type="inferred from homology"/>
<dbReference type="Proteomes" id="UP000198226">
    <property type="component" value="Chromosome I"/>
</dbReference>
<dbReference type="PROSITE" id="PS00072">
    <property type="entry name" value="ACYL_COA_DH_1"/>
    <property type="match status" value="1"/>
</dbReference>
<dbReference type="PANTHER" id="PTHR43884">
    <property type="entry name" value="ACYL-COA DEHYDROGENASE"/>
    <property type="match status" value="1"/>
</dbReference>
<dbReference type="RefSeq" id="WP_067301075.1">
    <property type="nucleotide sequence ID" value="NZ_LRMV01000003.1"/>
</dbReference>
<dbReference type="InterPro" id="IPR009100">
    <property type="entry name" value="AcylCoA_DH/oxidase_NM_dom_sf"/>
</dbReference>
<dbReference type="Pfam" id="PF02771">
    <property type="entry name" value="Acyl-CoA_dh_N"/>
    <property type="match status" value="1"/>
</dbReference>
<evidence type="ECO:0000259" key="6">
    <source>
        <dbReference type="Pfam" id="PF00441"/>
    </source>
</evidence>
<dbReference type="GO" id="GO:0005886">
    <property type="term" value="C:plasma membrane"/>
    <property type="evidence" value="ECO:0007669"/>
    <property type="project" value="TreeGrafter"/>
</dbReference>
<dbReference type="SUPFAM" id="SSF47203">
    <property type="entry name" value="Acyl-CoA dehydrogenase C-terminal domain-like"/>
    <property type="match status" value="1"/>
</dbReference>
<dbReference type="SUPFAM" id="SSF56645">
    <property type="entry name" value="Acyl-CoA dehydrogenase NM domain-like"/>
    <property type="match status" value="1"/>
</dbReference>
<name>A0A120FA59_9ACTN</name>
<reference evidence="10" key="1">
    <citation type="submission" date="2016-06" db="EMBL/GenBank/DDBJ databases">
        <authorList>
            <person name="Varghese N."/>
            <person name="Submissions Spin"/>
        </authorList>
    </citation>
    <scope>NUCLEOTIDE SEQUENCE [LARGE SCALE GENOMIC DNA]</scope>
    <source>
        <strain evidence="10">DSM 44983</strain>
    </source>
</reference>
<dbReference type="EMBL" id="LT607752">
    <property type="protein sequence ID" value="SCG74066.1"/>
    <property type="molecule type" value="Genomic_DNA"/>
</dbReference>
<dbReference type="Gene3D" id="2.40.110.10">
    <property type="entry name" value="Butyryl-CoA Dehydrogenase, subunit A, domain 2"/>
    <property type="match status" value="1"/>
</dbReference>
<protein>
    <submittedName>
        <fullName evidence="9">Uncharacterized protein</fullName>
    </submittedName>
</protein>
<evidence type="ECO:0000259" key="7">
    <source>
        <dbReference type="Pfam" id="PF02770"/>
    </source>
</evidence>
<evidence type="ECO:0000256" key="1">
    <source>
        <dbReference type="ARBA" id="ARBA00001974"/>
    </source>
</evidence>
<gene>
    <name evidence="9" type="ORF">GA0070623_3850</name>
</gene>